<gene>
    <name evidence="1" type="ORF">S7S_13710</name>
</gene>
<dbReference type="HOGENOM" id="CLU_1438297_0_0_6"/>
<dbReference type="EMBL" id="CP004387">
    <property type="protein sequence ID" value="AJD49154.1"/>
    <property type="molecule type" value="Genomic_DNA"/>
</dbReference>
<proteinExistence type="predicted"/>
<sequence length="188" mass="21035">MRLPALGLIALLLSGCVTQPPQDVTPPSPCADITTAAFMVCQFYGRYIPMKPFGLPGSTSQSLLSPFFSPTLNELLQETLQQQEDFIADYPEALPPLADGPLFSSNARFPDHFEIANERHFTGERGSTWALVTVRLRHEDSGQQWQDELVLRHTPQGYLIEDFLFPRRGGNGPQRLTDTLRDAFSIDQ</sequence>
<organism evidence="1 2">
    <name type="scientific">Isoalcanivorax pacificus W11-5</name>
    <dbReference type="NCBI Taxonomy" id="391936"/>
    <lineage>
        <taxon>Bacteria</taxon>
        <taxon>Pseudomonadati</taxon>
        <taxon>Pseudomonadota</taxon>
        <taxon>Gammaproteobacteria</taxon>
        <taxon>Oceanospirillales</taxon>
        <taxon>Alcanivoracaceae</taxon>
        <taxon>Isoalcanivorax</taxon>
    </lineage>
</organism>
<dbReference type="OrthoDB" id="6076941at2"/>
<dbReference type="PROSITE" id="PS51257">
    <property type="entry name" value="PROKAR_LIPOPROTEIN"/>
    <property type="match status" value="1"/>
</dbReference>
<protein>
    <recommendedName>
        <fullName evidence="3">Lipoprotein</fullName>
    </recommendedName>
</protein>
<dbReference type="STRING" id="391936.S7S_13710"/>
<dbReference type="AlphaFoldDB" id="A0A0B4XLJ7"/>
<name>A0A0B4XLJ7_9GAMM</name>
<evidence type="ECO:0000313" key="1">
    <source>
        <dbReference type="EMBL" id="AJD49154.1"/>
    </source>
</evidence>
<dbReference type="KEGG" id="apac:S7S_13710"/>
<accession>A0A0B4XLJ7</accession>
<dbReference type="RefSeq" id="WP_008734121.1">
    <property type="nucleotide sequence ID" value="NZ_CP004387.1"/>
</dbReference>
<reference evidence="1 2" key="1">
    <citation type="journal article" date="2012" name="J. Bacteriol.">
        <title>Genome sequence of an alkane-degrading bacterium, Alcanivorax pacificus type strain W11-5, isolated from deep sea sediment.</title>
        <authorList>
            <person name="Lai Q."/>
            <person name="Shao Z."/>
        </authorList>
    </citation>
    <scope>NUCLEOTIDE SEQUENCE [LARGE SCALE GENOMIC DNA]</scope>
    <source>
        <strain evidence="1 2">W11-5</strain>
    </source>
</reference>
<dbReference type="Proteomes" id="UP000006764">
    <property type="component" value="Chromosome"/>
</dbReference>
<keyword evidence="2" id="KW-1185">Reference proteome</keyword>
<evidence type="ECO:0000313" key="2">
    <source>
        <dbReference type="Proteomes" id="UP000006764"/>
    </source>
</evidence>
<evidence type="ECO:0008006" key="3">
    <source>
        <dbReference type="Google" id="ProtNLM"/>
    </source>
</evidence>